<dbReference type="PANTHER" id="PTHR36007">
    <property type="entry name" value="TRANSPORT PROTEIN-RELATED"/>
    <property type="match status" value="1"/>
</dbReference>
<comment type="caution">
    <text evidence="2">The sequence shown here is derived from an EMBL/GenBank/DDBJ whole genome shotgun (WGS) entry which is preliminary data.</text>
</comment>
<name>A0A1G2F7X1_9BACT</name>
<evidence type="ECO:0000313" key="2">
    <source>
        <dbReference type="EMBL" id="OGZ34165.1"/>
    </source>
</evidence>
<dbReference type="EMBL" id="MHMW01000018">
    <property type="protein sequence ID" value="OGZ34165.1"/>
    <property type="molecule type" value="Genomic_DNA"/>
</dbReference>
<feature type="transmembrane region" description="Helical" evidence="1">
    <location>
        <begin position="16"/>
        <end position="34"/>
    </location>
</feature>
<accession>A0A1G2F7X1</accession>
<dbReference type="AlphaFoldDB" id="A0A1G2F7X1"/>
<proteinExistence type="predicted"/>
<protein>
    <recommendedName>
        <fullName evidence="4">Ligand-binding protein SH3</fullName>
    </recommendedName>
</protein>
<evidence type="ECO:0000313" key="3">
    <source>
        <dbReference type="Proteomes" id="UP000179099"/>
    </source>
</evidence>
<dbReference type="STRING" id="1801992.A2Y98_02425"/>
<feature type="transmembrane region" description="Helical" evidence="1">
    <location>
        <begin position="40"/>
        <end position="63"/>
    </location>
</feature>
<feature type="transmembrane region" description="Helical" evidence="1">
    <location>
        <begin position="98"/>
        <end position="129"/>
    </location>
</feature>
<keyword evidence="1" id="KW-0812">Transmembrane</keyword>
<evidence type="ECO:0008006" key="4">
    <source>
        <dbReference type="Google" id="ProtNLM"/>
    </source>
</evidence>
<evidence type="ECO:0000256" key="1">
    <source>
        <dbReference type="SAM" id="Phobius"/>
    </source>
</evidence>
<gene>
    <name evidence="2" type="ORF">A2Y98_02425</name>
</gene>
<sequence>MQVLLLKISIAEIKTFFIAMLPVFEIRGALPIALTNFGLSFWPAFLWSFIGNLIPPIFFVFFLDKITQYLSHRNYWFNRFFAWLFERTRNRHSRHFEIWGPLALAIFVAIPLPLTGAWSGAVAAFVFGIPPKQAIPSIIVGVLIAGLIVGAITLGVLKLPFM</sequence>
<dbReference type="InterPro" id="IPR009577">
    <property type="entry name" value="Sm_multidrug_ex"/>
</dbReference>
<organism evidence="2 3">
    <name type="scientific">Candidatus Portnoybacteria bacterium RBG_19FT_COMBO_36_7</name>
    <dbReference type="NCBI Taxonomy" id="1801992"/>
    <lineage>
        <taxon>Bacteria</taxon>
        <taxon>Candidatus Portnoyibacteriota</taxon>
    </lineage>
</organism>
<dbReference type="Pfam" id="PF06695">
    <property type="entry name" value="Sm_multidrug_ex"/>
    <property type="match status" value="1"/>
</dbReference>
<feature type="transmembrane region" description="Helical" evidence="1">
    <location>
        <begin position="135"/>
        <end position="157"/>
    </location>
</feature>
<keyword evidence="1" id="KW-0472">Membrane</keyword>
<dbReference type="PANTHER" id="PTHR36007:SF2">
    <property type="entry name" value="TRANSPORT PROTEIN-RELATED"/>
    <property type="match status" value="1"/>
</dbReference>
<keyword evidence="1" id="KW-1133">Transmembrane helix</keyword>
<reference evidence="2 3" key="1">
    <citation type="journal article" date="2016" name="Nat. Commun.">
        <title>Thousands of microbial genomes shed light on interconnected biogeochemical processes in an aquifer system.</title>
        <authorList>
            <person name="Anantharaman K."/>
            <person name="Brown C.T."/>
            <person name="Hug L.A."/>
            <person name="Sharon I."/>
            <person name="Castelle C.J."/>
            <person name="Probst A.J."/>
            <person name="Thomas B.C."/>
            <person name="Singh A."/>
            <person name="Wilkins M.J."/>
            <person name="Karaoz U."/>
            <person name="Brodie E.L."/>
            <person name="Williams K.H."/>
            <person name="Hubbard S.S."/>
            <person name="Banfield J.F."/>
        </authorList>
    </citation>
    <scope>NUCLEOTIDE SEQUENCE [LARGE SCALE GENOMIC DNA]</scope>
</reference>
<dbReference type="Proteomes" id="UP000179099">
    <property type="component" value="Unassembled WGS sequence"/>
</dbReference>